<protein>
    <submittedName>
        <fullName evidence="1">Uncharacterized protein</fullName>
    </submittedName>
</protein>
<organism evidence="1 2">
    <name type="scientific">Rhizobium loti</name>
    <name type="common">Mesorhizobium loti</name>
    <dbReference type="NCBI Taxonomy" id="381"/>
    <lineage>
        <taxon>Bacteria</taxon>
        <taxon>Pseudomonadati</taxon>
        <taxon>Pseudomonadota</taxon>
        <taxon>Alphaproteobacteria</taxon>
        <taxon>Hyphomicrobiales</taxon>
        <taxon>Phyllobacteriaceae</taxon>
        <taxon>Mesorhizobium</taxon>
    </lineage>
</organism>
<dbReference type="Gene3D" id="3.90.180.10">
    <property type="entry name" value="Medium-chain alcohol dehydrogenases, catalytic domain"/>
    <property type="match status" value="1"/>
</dbReference>
<evidence type="ECO:0000313" key="1">
    <source>
        <dbReference type="EMBL" id="KUM24062.1"/>
    </source>
</evidence>
<evidence type="ECO:0000313" key="2">
    <source>
        <dbReference type="Proteomes" id="UP000053176"/>
    </source>
</evidence>
<name>A0A101KNM1_RHILI</name>
<dbReference type="EMBL" id="LPWA01000145">
    <property type="protein sequence ID" value="KUM24062.1"/>
    <property type="molecule type" value="Genomic_DNA"/>
</dbReference>
<dbReference type="Proteomes" id="UP000053176">
    <property type="component" value="Unassembled WGS sequence"/>
</dbReference>
<comment type="caution">
    <text evidence="1">The sequence shown here is derived from an EMBL/GenBank/DDBJ whole genome shotgun (WGS) entry which is preliminary data.</text>
</comment>
<gene>
    <name evidence="1" type="ORF">AU467_31690</name>
</gene>
<dbReference type="Gene3D" id="3.40.50.720">
    <property type="entry name" value="NAD(P)-binding Rossmann-like Domain"/>
    <property type="match status" value="1"/>
</dbReference>
<dbReference type="AlphaFoldDB" id="A0A101KNM1"/>
<reference evidence="1 2" key="1">
    <citation type="submission" date="2015-12" db="EMBL/GenBank/DDBJ databases">
        <title>Draft genome sequence of Mesorhizobium sp. UFLA 01-765, a multitolerant efficient symbiont and plant-growth promoting strain isolated from Zn-mining soil using Leucaena leucocephala as a trap plant.</title>
        <authorList>
            <person name="Rangel W.M."/>
            <person name="Thijs S."/>
            <person name="Longatti S.M."/>
            <person name="Moreira F.M."/>
            <person name="Weyens N."/>
            <person name="Vangronsveld J."/>
            <person name="Van Hamme J.D."/>
            <person name="Bottos E.M."/>
            <person name="Rineau F."/>
        </authorList>
    </citation>
    <scope>NUCLEOTIDE SEQUENCE [LARGE SCALE GENOMIC DNA]</scope>
    <source>
        <strain evidence="1 2">UFLA 01-765</strain>
    </source>
</reference>
<accession>A0A101KNM1</accession>
<sequence length="132" mass="15036">MAALKDLYPSRIKILDRADDRVFSLIFEATGSSDGFRQGCARLAKLGRLIVVSRYHSDEPSIPDRLPWKQPNIYFVHLNGNGESFPKAAALIERCWSTEHDNLLSFHPLRDIDKVFKDYACLQANKKIVSTE</sequence>
<proteinExistence type="predicted"/>